<feature type="domain" description="Fibronectin type-III" evidence="13">
    <location>
        <begin position="881"/>
        <end position="999"/>
    </location>
</feature>
<dbReference type="InterPro" id="IPR036116">
    <property type="entry name" value="FN3_sf"/>
</dbReference>
<feature type="region of interest" description="Disordered" evidence="10">
    <location>
        <begin position="1972"/>
        <end position="2002"/>
    </location>
</feature>
<dbReference type="SUPFAM" id="SSF49265">
    <property type="entry name" value="Fibronectin type III"/>
    <property type="match status" value="4"/>
</dbReference>
<dbReference type="GO" id="GO:0048513">
    <property type="term" value="P:animal organ development"/>
    <property type="evidence" value="ECO:0007669"/>
    <property type="project" value="UniProtKB-ARBA"/>
</dbReference>
<feature type="domain" description="Ig-like" evidence="12">
    <location>
        <begin position="341"/>
        <end position="433"/>
    </location>
</feature>
<feature type="domain" description="Ig-like" evidence="12">
    <location>
        <begin position="818"/>
        <end position="856"/>
    </location>
</feature>
<feature type="domain" description="Ig-like" evidence="12">
    <location>
        <begin position="728"/>
        <end position="814"/>
    </location>
</feature>
<feature type="domain" description="Fibronectin type-III" evidence="13">
    <location>
        <begin position="1403"/>
        <end position="1496"/>
    </location>
</feature>
<organism evidence="14 15">
    <name type="scientific">Drosophila erecta</name>
    <name type="common">Fruit fly</name>
    <dbReference type="NCBI Taxonomy" id="7220"/>
    <lineage>
        <taxon>Eukaryota</taxon>
        <taxon>Metazoa</taxon>
        <taxon>Ecdysozoa</taxon>
        <taxon>Arthropoda</taxon>
        <taxon>Hexapoda</taxon>
        <taxon>Insecta</taxon>
        <taxon>Pterygota</taxon>
        <taxon>Neoptera</taxon>
        <taxon>Endopterygota</taxon>
        <taxon>Diptera</taxon>
        <taxon>Brachycera</taxon>
        <taxon>Muscomorpha</taxon>
        <taxon>Ephydroidea</taxon>
        <taxon>Drosophilidae</taxon>
        <taxon>Drosophila</taxon>
        <taxon>Sophophora</taxon>
    </lineage>
</organism>
<dbReference type="FunFam" id="2.60.40.10:FF:000017">
    <property type="entry name" value="Down syndrome cell adhesion molecule b"/>
    <property type="match status" value="1"/>
</dbReference>
<dbReference type="InterPro" id="IPR036179">
    <property type="entry name" value="Ig-like_dom_sf"/>
</dbReference>
<evidence type="ECO:0000256" key="8">
    <source>
        <dbReference type="ARBA" id="ARBA00023157"/>
    </source>
</evidence>
<dbReference type="PhylomeDB" id="B3P3D4"/>
<feature type="domain" description="Ig-like" evidence="12">
    <location>
        <begin position="633"/>
        <end position="723"/>
    </location>
</feature>
<evidence type="ECO:0000256" key="5">
    <source>
        <dbReference type="ARBA" id="ARBA00022889"/>
    </source>
</evidence>
<keyword evidence="4" id="KW-0677">Repeat</keyword>
<dbReference type="Proteomes" id="UP000008711">
    <property type="component" value="Unassembled WGS sequence"/>
</dbReference>
<evidence type="ECO:0000256" key="3">
    <source>
        <dbReference type="ARBA" id="ARBA00022729"/>
    </source>
</evidence>
<dbReference type="SMART" id="SM00409">
    <property type="entry name" value="IG"/>
    <property type="match status" value="9"/>
</dbReference>
<protein>
    <submittedName>
        <fullName evidence="14">GG16771</fullName>
    </submittedName>
</protein>
<evidence type="ECO:0000256" key="11">
    <source>
        <dbReference type="SAM" id="Phobius"/>
    </source>
</evidence>
<dbReference type="Pfam" id="PF00041">
    <property type="entry name" value="fn3"/>
    <property type="match status" value="5"/>
</dbReference>
<dbReference type="SMART" id="SM00060">
    <property type="entry name" value="FN3"/>
    <property type="match status" value="6"/>
</dbReference>
<accession>B3P3D4</accession>
<dbReference type="GO" id="GO:0005886">
    <property type="term" value="C:plasma membrane"/>
    <property type="evidence" value="ECO:0007669"/>
    <property type="project" value="UniProtKB-SubCell"/>
</dbReference>
<dbReference type="GO" id="GO:0048812">
    <property type="term" value="P:neuron projection morphogenesis"/>
    <property type="evidence" value="ECO:0007669"/>
    <property type="project" value="UniProtKB-ARBA"/>
</dbReference>
<keyword evidence="9" id="KW-0393">Immunoglobulin domain</keyword>
<dbReference type="Pfam" id="PF13927">
    <property type="entry name" value="Ig_3"/>
    <property type="match status" value="2"/>
</dbReference>
<keyword evidence="2 11" id="KW-0812">Transmembrane</keyword>
<name>B3P3D4_DROER</name>
<feature type="domain" description="Ig-like" evidence="12">
    <location>
        <begin position="539"/>
        <end position="629"/>
    </location>
</feature>
<evidence type="ECO:0000256" key="2">
    <source>
        <dbReference type="ARBA" id="ARBA00022692"/>
    </source>
</evidence>
<dbReference type="CDD" id="cd20956">
    <property type="entry name" value="IgI_4_Dscam"/>
    <property type="match status" value="1"/>
</dbReference>
<dbReference type="SUPFAM" id="SSF48726">
    <property type="entry name" value="Immunoglobulin"/>
    <property type="match status" value="10"/>
</dbReference>
<feature type="domain" description="Fibronectin type-III" evidence="13">
    <location>
        <begin position="1113"/>
        <end position="1210"/>
    </location>
</feature>
<dbReference type="InterPro" id="IPR013098">
    <property type="entry name" value="Ig_I-set"/>
</dbReference>
<feature type="domain" description="Fibronectin type-III" evidence="13">
    <location>
        <begin position="1214"/>
        <end position="1313"/>
    </location>
</feature>
<dbReference type="InterPro" id="IPR003598">
    <property type="entry name" value="Ig_sub2"/>
</dbReference>
<feature type="domain" description="Ig-like" evidence="12">
    <location>
        <begin position="439"/>
        <end position="535"/>
    </location>
</feature>
<dbReference type="FunFam" id="2.60.40.10:FF:001604">
    <property type="entry name" value="Down syndrome cell adhesion molecule 3, isoform C"/>
    <property type="match status" value="1"/>
</dbReference>
<keyword evidence="7 11" id="KW-0472">Membrane</keyword>
<dbReference type="Gene3D" id="2.60.40.10">
    <property type="entry name" value="Immunoglobulins"/>
    <property type="match status" value="16"/>
</dbReference>
<evidence type="ECO:0000256" key="7">
    <source>
        <dbReference type="ARBA" id="ARBA00023136"/>
    </source>
</evidence>
<dbReference type="KEGG" id="der:6552244"/>
<dbReference type="EMBL" id="CH954181">
    <property type="protein sequence ID" value="EDV48714.1"/>
    <property type="molecule type" value="Genomic_DNA"/>
</dbReference>
<proteinExistence type="predicted"/>
<dbReference type="FunFam" id="2.60.40.10:FF:001637">
    <property type="entry name" value="Down syndrome cell adhesion molecule 3, isoform C"/>
    <property type="match status" value="1"/>
</dbReference>
<dbReference type="FunFam" id="2.60.40.10:FF:002425">
    <property type="entry name" value="Down syndrome cell adhesion molecule 3, isoform C"/>
    <property type="match status" value="1"/>
</dbReference>
<dbReference type="InterPro" id="IPR056754">
    <property type="entry name" value="DSCAM/DSCAML_C"/>
</dbReference>
<dbReference type="GO" id="GO:0098609">
    <property type="term" value="P:cell-cell adhesion"/>
    <property type="evidence" value="ECO:0007669"/>
    <property type="project" value="TreeGrafter"/>
</dbReference>
<evidence type="ECO:0000259" key="13">
    <source>
        <dbReference type="PROSITE" id="PS50853"/>
    </source>
</evidence>
<dbReference type="InterPro" id="IPR003599">
    <property type="entry name" value="Ig_sub"/>
</dbReference>
<dbReference type="FunFam" id="2.60.40.10:FF:002019">
    <property type="entry name" value="Uncharacterized protein, isoform C"/>
    <property type="match status" value="1"/>
</dbReference>
<keyword evidence="6 11" id="KW-1133">Transmembrane helix</keyword>
<sequence length="2053" mass="224253">MGLLEPPCLVLEKALLLGVLLLAVLATPLLATSGLRVPTFLLEPAPRLLFGNDTGAQVTCTAHGSPPPLVTWVLRDGSLATQVPGLRKISGNGTLHFPPFLAQYYRTDVHEATYRCRASNEAGTVLSRNVQVHAVVRRQFHVHVENTEVYLGNSALIKCAIPEYVRPYVRVASWHRGEEILLPDLSDVAGRYVVLAASGDLYVRSVRSEDGLMKFSCLVTNTLNGERQRSDAVMLQVKELSKNLAPRTTQKPVMEIHVERGNDVHLPCNIQGNPFPIFTWYRVSDSAALYPIPSSQRVILSRTLLLIKNADERDAGKWICQASNQFGEQRIEIRLSVNSYVSVHILPQVQIVNSGGTANFNCTTTGSAIDAIDWLHNGKPLQANNALTTGRDNIRFLSKSSLLVQNVGRRDRGVYQCLVENQRASAQAMAELKLGDTVPELIYTFIEQNVRPGPLISLKCSASGSPPPQFAWLLDSQPIMDVSLHHRFAIGQFVDMSGDVISHLNISHVRPDDGGLYKCVASNSMGSVQHSARLNVYGPPYVRAIGPIKAVAGEDIIVHCPFAGYPVEQIRWEKAHQELTTSNHYELASVADGGQLVIKNVEPGRDQGIYTCIVRSRAGEEARRDMQLNVNSPPVIEPFKFPKNLQEGGRAQITCAVSSGDMPIYFSWKKDDSSIPSSLQITEKKEEFYSLLVFKDISARHSGKYTCYASNAAAKVNYTAELQVRVAPRWSYEPMDTAIMLGNTISINCEAEGYPIPTITWFKGQGKGSKDFKPLSMRNHSLLLNLATDNDEGYYMCQATNEIGAGLKKTIRINVNEPARFEQSARNISSRRNDPVTLDCHAKGDEPITIGWTQNNGRIDLNNFRFSIAEMKTEKGERPDTPSHLEIFEVGSRTVKLSWRRPFDGNSPVLSYLVQYQALKYLQSHGSLAAAGGDWNGQNVINVSLPSTSISRSYDSDLRESAIVAGLTPATTFLIRMQAINEIERSAYTEAIVLKTQEEAPTEAPSNVQVQSGGESELIVTWQIPPRESWNGELIGYTVNCSEEKQNINFISVVNSSLKSTIVSGWATTKATLRGLRKYTRYAVTIRAMNSFGSGPWSAAIFGTTAEGVPEAAPQNVNCTALSSQSLKISWLEPPLQFHGGIIQGYKILYRPIVHQIDFPAKLEIKRTSNLETYLHTLHKASNYSIRVLAYTATGDGLASHPLFCQTDDDVPDAPAAIKAAALTADSILISWLTPKNRNGIISHYTVYSREAGRKGQAKTHMVRVDEKGYPVTFESRSLAENQMYEFWVSASTSVGEGEPTSVIAQATNTRAPARIASFGQVVRKAVGTGLVLECLAVGNPTPRARWLTRDRPVTFSPFYEVTNEGNLKIHRVEGSLSGNYTCTANNLFGSDEIQYQVIAMKPPSAPQIIVQYASADSIRVSWDAPDDGGAPLQGYTISYHTAGESWSITELLPENNAFTISGLKCGNQYIIKMSAHNMVGSGVASEEINVWTKGKASQAPNANELIATNATCVNLKLSSWQNGGCSIHHFSIEHRPLGDIRWTVVTSDISNAEENRENLIFCDFLPAKWYQLRISATNDAGKTTEHYHFSTTNIDGITIPPPSVFPSENDLMNNLINSTNPTSGDWFATLIVVVIITVSIITIALTIKHRRTLCGPIAEGYESRTLPGDYKEDHENRRNQQVYSASPVKTVDKGNESEMYEISPYATFSVNGGRTGAPAKTPTRAVAAQTPLDYTMQFKTFGHPEGENLNATAYPLLPSSGFGHVKSKSSWHKQRYYNTEDESTLSKSMTIVAGSQAGHSKKSNGGRSAKSSAACSGVVAGSESDTSISPSTEFSNMPTYRVPCKSSRSSDGRAVVDMFRPDSSTESNNDQGSPAPERRHNTPRHVLGMGMAMGLGGGGGGGGVGGGGGGGPAEKRSAGQRSRKHGSAAQQPSNQTLERRKCPGSSNSLDSEVDAETAASLAASIAAMAGSGAGTDLSGGFRPPAGFHDGREPGDHSDCEREQRALDLEVQRVMESTGDAQLAKMDREELTSLLARYHEKKEQERQEYTIHV</sequence>
<keyword evidence="5" id="KW-0130">Cell adhesion</keyword>
<dbReference type="Pfam" id="PF25059">
    <property type="entry name" value="FN3_DSCAM-DSCAML_C"/>
    <property type="match status" value="1"/>
</dbReference>
<feature type="compositionally biased region" description="Polar residues" evidence="10">
    <location>
        <begin position="1826"/>
        <end position="1839"/>
    </location>
</feature>
<dbReference type="FunFam" id="2.60.40.10:FF:001929">
    <property type="entry name" value="Down syndrome cell adhesion molecule 3, isoform C"/>
    <property type="match status" value="1"/>
</dbReference>
<evidence type="ECO:0000256" key="1">
    <source>
        <dbReference type="ARBA" id="ARBA00004479"/>
    </source>
</evidence>
<dbReference type="eggNOG" id="KOG3510">
    <property type="taxonomic scope" value="Eukaryota"/>
</dbReference>
<feature type="compositionally biased region" description="Basic and acidic residues" evidence="10">
    <location>
        <begin position="1989"/>
        <end position="2002"/>
    </location>
</feature>
<evidence type="ECO:0000259" key="12">
    <source>
        <dbReference type="PROSITE" id="PS50835"/>
    </source>
</evidence>
<dbReference type="OrthoDB" id="6429135at2759"/>
<dbReference type="Pfam" id="PF07679">
    <property type="entry name" value="I-set"/>
    <property type="match status" value="5"/>
</dbReference>
<dbReference type="FunFam" id="2.60.40.10:FF:000333">
    <property type="entry name" value="Down syndrome cell adhesion molecule"/>
    <property type="match status" value="1"/>
</dbReference>
<feature type="domain" description="Fibronectin type-III" evidence="13">
    <location>
        <begin position="1004"/>
        <end position="1108"/>
    </location>
</feature>
<dbReference type="FunFam" id="2.60.40.10:FF:002096">
    <property type="entry name" value="Down syndrome cell adhesion molecule 3, isoform C"/>
    <property type="match status" value="1"/>
</dbReference>
<feature type="transmembrane region" description="Helical" evidence="11">
    <location>
        <begin position="1627"/>
        <end position="1648"/>
    </location>
</feature>
<dbReference type="FunFam" id="2.60.40.10:FF:001620">
    <property type="entry name" value="Down syndrome cell adhesion molecule-like protein Dscam2"/>
    <property type="match status" value="1"/>
</dbReference>
<dbReference type="PANTHER" id="PTHR44170">
    <property type="entry name" value="PROTEIN SIDEKICK"/>
    <property type="match status" value="1"/>
</dbReference>
<feature type="region of interest" description="Disordered" evidence="10">
    <location>
        <begin position="1666"/>
        <end position="1687"/>
    </location>
</feature>
<keyword evidence="15" id="KW-1185">Reference proteome</keyword>
<evidence type="ECO:0000313" key="14">
    <source>
        <dbReference type="EMBL" id="EDV48714.1"/>
    </source>
</evidence>
<feature type="domain" description="Ig-like" evidence="12">
    <location>
        <begin position="1300"/>
        <end position="1400"/>
    </location>
</feature>
<dbReference type="FunFam" id="2.60.40.10:FF:001571">
    <property type="entry name" value="Down syndrome cell adhesion molecule-like protein Dscam2"/>
    <property type="match status" value="1"/>
</dbReference>
<dbReference type="FunFam" id="2.60.40.10:FF:000967">
    <property type="entry name" value="Uncharacterized protein, isoform D"/>
    <property type="match status" value="1"/>
</dbReference>
<dbReference type="OMA" id="ELIITWQ"/>
<evidence type="ECO:0000256" key="10">
    <source>
        <dbReference type="SAM" id="MobiDB-lite"/>
    </source>
</evidence>
<comment type="subcellular location">
    <subcellularLocation>
        <location evidence="1">Membrane</location>
        <topology evidence="1">Single-pass type I membrane protein</topology>
    </subcellularLocation>
</comment>
<dbReference type="FunFam" id="2.60.40.10:FF:000104">
    <property type="entry name" value="Down syndrome cell adhesion molecule b"/>
    <property type="match status" value="1"/>
</dbReference>
<keyword evidence="3" id="KW-0732">Signal</keyword>
<dbReference type="SMART" id="SM00408">
    <property type="entry name" value="IGc2"/>
    <property type="match status" value="9"/>
</dbReference>
<dbReference type="InterPro" id="IPR003961">
    <property type="entry name" value="FN3_dom"/>
</dbReference>
<feature type="region of interest" description="Disordered" evidence="10">
    <location>
        <begin position="1820"/>
        <end position="1954"/>
    </location>
</feature>
<keyword evidence="8" id="KW-1015">Disulfide bond</keyword>
<feature type="domain" description="Fibronectin type-III" evidence="13">
    <location>
        <begin position="1500"/>
        <end position="1603"/>
    </location>
</feature>
<feature type="compositionally biased region" description="Polar residues" evidence="10">
    <location>
        <begin position="1863"/>
        <end position="1873"/>
    </location>
</feature>
<dbReference type="InterPro" id="IPR007110">
    <property type="entry name" value="Ig-like_dom"/>
</dbReference>
<feature type="compositionally biased region" description="Gly residues" evidence="10">
    <location>
        <begin position="1892"/>
        <end position="1913"/>
    </location>
</feature>
<dbReference type="PROSITE" id="PS50835">
    <property type="entry name" value="IG_LIKE"/>
    <property type="match status" value="9"/>
</dbReference>
<dbReference type="FunFam" id="2.60.40.10:FF:000093">
    <property type="entry name" value="Down syndrome cell adhesion molecule, isoform B"/>
    <property type="match status" value="1"/>
</dbReference>
<evidence type="ECO:0000256" key="9">
    <source>
        <dbReference type="ARBA" id="ARBA00023319"/>
    </source>
</evidence>
<evidence type="ECO:0000256" key="4">
    <source>
        <dbReference type="ARBA" id="ARBA00022737"/>
    </source>
</evidence>
<dbReference type="HOGENOM" id="CLU_001038_4_0_1"/>
<dbReference type="FunFam" id="2.60.40.10:FF:001614">
    <property type="entry name" value="Down syndrome cell adhesion molecule 3, isoform C"/>
    <property type="match status" value="1"/>
</dbReference>
<feature type="domain" description="Ig-like" evidence="12">
    <location>
        <begin position="246"/>
        <end position="336"/>
    </location>
</feature>
<reference evidence="14 15" key="2">
    <citation type="journal article" date="2008" name="Bioinformatics">
        <title>Assembly reconciliation.</title>
        <authorList>
            <person name="Zimin A.V."/>
            <person name="Smith D.R."/>
            <person name="Sutton G."/>
            <person name="Yorke J.A."/>
        </authorList>
    </citation>
    <scope>NUCLEOTIDE SEQUENCE [LARGE SCALE GENOMIC DNA]</scope>
    <source>
        <strain evidence="14 15">TSC#14021-0224.01</strain>
    </source>
</reference>
<dbReference type="GO" id="GO:0042802">
    <property type="term" value="F:identical protein binding"/>
    <property type="evidence" value="ECO:0007669"/>
    <property type="project" value="EnsemblMetazoa"/>
</dbReference>
<feature type="domain" description="Ig-like" evidence="12">
    <location>
        <begin position="38"/>
        <end position="131"/>
    </location>
</feature>
<evidence type="ECO:0000313" key="15">
    <source>
        <dbReference type="Proteomes" id="UP000008711"/>
    </source>
</evidence>
<dbReference type="PROSITE" id="PS50853">
    <property type="entry name" value="FN3"/>
    <property type="match status" value="6"/>
</dbReference>
<feature type="compositionally biased region" description="Basic and acidic residues" evidence="10">
    <location>
        <begin position="1670"/>
        <end position="1679"/>
    </location>
</feature>
<dbReference type="PANTHER" id="PTHR44170:SF56">
    <property type="entry name" value="FIBRONECTIN TYPE-III DOMAIN-CONTAINING PROTEIN"/>
    <property type="match status" value="1"/>
</dbReference>
<dbReference type="CDD" id="cd00063">
    <property type="entry name" value="FN3"/>
    <property type="match status" value="6"/>
</dbReference>
<reference evidence="14 15" key="1">
    <citation type="journal article" date="2007" name="Nature">
        <title>Evolution of genes and genomes on the Drosophila phylogeny.</title>
        <authorList>
            <consortium name="Drosophila 12 Genomes Consortium"/>
            <person name="Clark A.G."/>
            <person name="Eisen M.B."/>
            <person name="Smith D.R."/>
            <person name="Bergman C.M."/>
            <person name="Oliver B."/>
            <person name="Markow T.A."/>
            <person name="Kaufman T.C."/>
            <person name="Kellis M."/>
            <person name="Gelbart W."/>
            <person name="Iyer V.N."/>
            <person name="Pollard D.A."/>
            <person name="Sackton T.B."/>
            <person name="Larracuente A.M."/>
            <person name="Singh N.D."/>
            <person name="Abad J.P."/>
            <person name="Abt D.N."/>
            <person name="Adryan B."/>
            <person name="Aguade M."/>
            <person name="Akashi H."/>
            <person name="Anderson W.W."/>
            <person name="Aquadro C.F."/>
            <person name="Ardell D.H."/>
            <person name="Arguello R."/>
            <person name="Artieri C.G."/>
            <person name="Barbash D.A."/>
            <person name="Barker D."/>
            <person name="Barsanti P."/>
            <person name="Batterham P."/>
            <person name="Batzoglou S."/>
            <person name="Begun D."/>
            <person name="Bhutkar A."/>
            <person name="Blanco E."/>
            <person name="Bosak S.A."/>
            <person name="Bradley R.K."/>
            <person name="Brand A.D."/>
            <person name="Brent M.R."/>
            <person name="Brooks A.N."/>
            <person name="Brown R.H."/>
            <person name="Butlin R.K."/>
            <person name="Caggese C."/>
            <person name="Calvi B.R."/>
            <person name="Bernardo de Carvalho A."/>
            <person name="Caspi A."/>
            <person name="Castrezana S."/>
            <person name="Celniker S.E."/>
            <person name="Chang J.L."/>
            <person name="Chapple C."/>
            <person name="Chatterji S."/>
            <person name="Chinwalla A."/>
            <person name="Civetta A."/>
            <person name="Clifton S.W."/>
            <person name="Comeron J.M."/>
            <person name="Costello J.C."/>
            <person name="Coyne J.A."/>
            <person name="Daub J."/>
            <person name="David R.G."/>
            <person name="Delcher A.L."/>
            <person name="Delehaunty K."/>
            <person name="Do C.B."/>
            <person name="Ebling H."/>
            <person name="Edwards K."/>
            <person name="Eickbush T."/>
            <person name="Evans J.D."/>
            <person name="Filipski A."/>
            <person name="Findeiss S."/>
            <person name="Freyhult E."/>
            <person name="Fulton L."/>
            <person name="Fulton R."/>
            <person name="Garcia A.C."/>
            <person name="Gardiner A."/>
            <person name="Garfield D.A."/>
            <person name="Garvin B.E."/>
            <person name="Gibson G."/>
            <person name="Gilbert D."/>
            <person name="Gnerre S."/>
            <person name="Godfrey J."/>
            <person name="Good R."/>
            <person name="Gotea V."/>
            <person name="Gravely B."/>
            <person name="Greenberg A.J."/>
            <person name="Griffiths-Jones S."/>
            <person name="Gross S."/>
            <person name="Guigo R."/>
            <person name="Gustafson E.A."/>
            <person name="Haerty W."/>
            <person name="Hahn M.W."/>
            <person name="Halligan D.L."/>
            <person name="Halpern A.L."/>
            <person name="Halter G.M."/>
            <person name="Han M.V."/>
            <person name="Heger A."/>
            <person name="Hillier L."/>
            <person name="Hinrichs A.S."/>
            <person name="Holmes I."/>
            <person name="Hoskins R.A."/>
            <person name="Hubisz M.J."/>
            <person name="Hultmark D."/>
            <person name="Huntley M.A."/>
            <person name="Jaffe D.B."/>
            <person name="Jagadeeshan S."/>
            <person name="Jeck W.R."/>
            <person name="Johnson J."/>
            <person name="Jones C.D."/>
            <person name="Jordan W.C."/>
            <person name="Karpen G.H."/>
            <person name="Kataoka E."/>
            <person name="Keightley P.D."/>
            <person name="Kheradpour P."/>
            <person name="Kirkness E.F."/>
            <person name="Koerich L.B."/>
            <person name="Kristiansen K."/>
            <person name="Kudrna D."/>
            <person name="Kulathinal R.J."/>
            <person name="Kumar S."/>
            <person name="Kwok R."/>
            <person name="Lander E."/>
            <person name="Langley C.H."/>
            <person name="Lapoint R."/>
            <person name="Lazzaro B.P."/>
            <person name="Lee S.J."/>
            <person name="Levesque L."/>
            <person name="Li R."/>
            <person name="Lin C.F."/>
            <person name="Lin M.F."/>
            <person name="Lindblad-Toh K."/>
            <person name="Llopart A."/>
            <person name="Long M."/>
            <person name="Low L."/>
            <person name="Lozovsky E."/>
            <person name="Lu J."/>
            <person name="Luo M."/>
            <person name="Machado C.A."/>
            <person name="Makalowski W."/>
            <person name="Marzo M."/>
            <person name="Matsuda M."/>
            <person name="Matzkin L."/>
            <person name="McAllister B."/>
            <person name="McBride C.S."/>
            <person name="McKernan B."/>
            <person name="McKernan K."/>
            <person name="Mendez-Lago M."/>
            <person name="Minx P."/>
            <person name="Mollenhauer M.U."/>
            <person name="Montooth K."/>
            <person name="Mount S.M."/>
            <person name="Mu X."/>
            <person name="Myers E."/>
            <person name="Negre B."/>
            <person name="Newfeld S."/>
            <person name="Nielsen R."/>
            <person name="Noor M.A."/>
            <person name="O'Grady P."/>
            <person name="Pachter L."/>
            <person name="Papaceit M."/>
            <person name="Parisi M.J."/>
            <person name="Parisi M."/>
            <person name="Parts L."/>
            <person name="Pedersen J.S."/>
            <person name="Pesole G."/>
            <person name="Phillippy A.M."/>
            <person name="Ponting C.P."/>
            <person name="Pop M."/>
            <person name="Porcelli D."/>
            <person name="Powell J.R."/>
            <person name="Prohaska S."/>
            <person name="Pruitt K."/>
            <person name="Puig M."/>
            <person name="Quesneville H."/>
            <person name="Ram K.R."/>
            <person name="Rand D."/>
            <person name="Rasmussen M.D."/>
            <person name="Reed L.K."/>
            <person name="Reenan R."/>
            <person name="Reily A."/>
            <person name="Remington K.A."/>
            <person name="Rieger T.T."/>
            <person name="Ritchie M.G."/>
            <person name="Robin C."/>
            <person name="Rogers Y.H."/>
            <person name="Rohde C."/>
            <person name="Rozas J."/>
            <person name="Rubenfield M.J."/>
            <person name="Ruiz A."/>
            <person name="Russo S."/>
            <person name="Salzberg S.L."/>
            <person name="Sanchez-Gracia A."/>
            <person name="Saranga D.J."/>
            <person name="Sato H."/>
            <person name="Schaeffer S.W."/>
            <person name="Schatz M.C."/>
            <person name="Schlenke T."/>
            <person name="Schwartz R."/>
            <person name="Segarra C."/>
            <person name="Singh R.S."/>
            <person name="Sirot L."/>
            <person name="Sirota M."/>
            <person name="Sisneros N.B."/>
            <person name="Smith C.D."/>
            <person name="Smith T.F."/>
            <person name="Spieth J."/>
            <person name="Stage D.E."/>
            <person name="Stark A."/>
            <person name="Stephan W."/>
            <person name="Strausberg R.L."/>
            <person name="Strempel S."/>
            <person name="Sturgill D."/>
            <person name="Sutton G."/>
            <person name="Sutton G.G."/>
            <person name="Tao W."/>
            <person name="Teichmann S."/>
            <person name="Tobari Y.N."/>
            <person name="Tomimura Y."/>
            <person name="Tsolas J.M."/>
            <person name="Valente V.L."/>
            <person name="Venter E."/>
            <person name="Venter J.C."/>
            <person name="Vicario S."/>
            <person name="Vieira F.G."/>
            <person name="Vilella A.J."/>
            <person name="Villasante A."/>
            <person name="Walenz B."/>
            <person name="Wang J."/>
            <person name="Wasserman M."/>
            <person name="Watts T."/>
            <person name="Wilson D."/>
            <person name="Wilson R.K."/>
            <person name="Wing R.A."/>
            <person name="Wolfner M.F."/>
            <person name="Wong A."/>
            <person name="Wong G.K."/>
            <person name="Wu C.I."/>
            <person name="Wu G."/>
            <person name="Yamamoto D."/>
            <person name="Yang H.P."/>
            <person name="Yang S.P."/>
            <person name="Yorke J.A."/>
            <person name="Yoshida K."/>
            <person name="Zdobnov E."/>
            <person name="Zhang P."/>
            <person name="Zhang Y."/>
            <person name="Zimin A.V."/>
            <person name="Baldwin J."/>
            <person name="Abdouelleil A."/>
            <person name="Abdulkadir J."/>
            <person name="Abebe A."/>
            <person name="Abera B."/>
            <person name="Abreu J."/>
            <person name="Acer S.C."/>
            <person name="Aftuck L."/>
            <person name="Alexander A."/>
            <person name="An P."/>
            <person name="Anderson E."/>
            <person name="Anderson S."/>
            <person name="Arachi H."/>
            <person name="Azer M."/>
            <person name="Bachantsang P."/>
            <person name="Barry A."/>
            <person name="Bayul T."/>
            <person name="Berlin A."/>
            <person name="Bessette D."/>
            <person name="Bloom T."/>
            <person name="Blye J."/>
            <person name="Boguslavskiy L."/>
            <person name="Bonnet C."/>
            <person name="Boukhgalter B."/>
            <person name="Bourzgui I."/>
            <person name="Brown A."/>
            <person name="Cahill P."/>
            <person name="Channer S."/>
            <person name="Cheshatsang Y."/>
            <person name="Chuda L."/>
            <person name="Citroen M."/>
            <person name="Collymore A."/>
            <person name="Cooke P."/>
            <person name="Costello M."/>
            <person name="D'Aco K."/>
            <person name="Daza R."/>
            <person name="De Haan G."/>
            <person name="DeGray S."/>
            <person name="DeMaso C."/>
            <person name="Dhargay N."/>
            <person name="Dooley K."/>
            <person name="Dooley E."/>
            <person name="Doricent M."/>
            <person name="Dorje P."/>
            <person name="Dorjee K."/>
            <person name="Dupes A."/>
            <person name="Elong R."/>
            <person name="Falk J."/>
            <person name="Farina A."/>
            <person name="Faro S."/>
            <person name="Ferguson D."/>
            <person name="Fisher S."/>
            <person name="Foley C.D."/>
            <person name="Franke A."/>
            <person name="Friedrich D."/>
            <person name="Gadbois L."/>
            <person name="Gearin G."/>
            <person name="Gearin C.R."/>
            <person name="Giannoukos G."/>
            <person name="Goode T."/>
            <person name="Graham J."/>
            <person name="Grandbois E."/>
            <person name="Grewal S."/>
            <person name="Gyaltsen K."/>
            <person name="Hafez N."/>
            <person name="Hagos B."/>
            <person name="Hall J."/>
            <person name="Henson C."/>
            <person name="Hollinger A."/>
            <person name="Honan T."/>
            <person name="Huard M.D."/>
            <person name="Hughes L."/>
            <person name="Hurhula B."/>
            <person name="Husby M.E."/>
            <person name="Kamat A."/>
            <person name="Kanga B."/>
            <person name="Kashin S."/>
            <person name="Khazanovich D."/>
            <person name="Kisner P."/>
            <person name="Lance K."/>
            <person name="Lara M."/>
            <person name="Lee W."/>
            <person name="Lennon N."/>
            <person name="Letendre F."/>
            <person name="LeVine R."/>
            <person name="Lipovsky A."/>
            <person name="Liu X."/>
            <person name="Liu J."/>
            <person name="Liu S."/>
            <person name="Lokyitsang T."/>
            <person name="Lokyitsang Y."/>
            <person name="Lubonja R."/>
            <person name="Lui A."/>
            <person name="MacDonald P."/>
            <person name="Magnisalis V."/>
            <person name="Maru K."/>
            <person name="Matthews C."/>
            <person name="McCusker W."/>
            <person name="McDonough S."/>
            <person name="Mehta T."/>
            <person name="Meldrim J."/>
            <person name="Meneus L."/>
            <person name="Mihai O."/>
            <person name="Mihalev A."/>
            <person name="Mihova T."/>
            <person name="Mittelman R."/>
            <person name="Mlenga V."/>
            <person name="Montmayeur A."/>
            <person name="Mulrain L."/>
            <person name="Navidi A."/>
            <person name="Naylor J."/>
            <person name="Negash T."/>
            <person name="Nguyen T."/>
            <person name="Nguyen N."/>
            <person name="Nicol R."/>
            <person name="Norbu C."/>
            <person name="Norbu N."/>
            <person name="Novod N."/>
            <person name="O'Neill B."/>
            <person name="Osman S."/>
            <person name="Markiewicz E."/>
            <person name="Oyono O.L."/>
            <person name="Patti C."/>
            <person name="Phunkhang P."/>
            <person name="Pierre F."/>
            <person name="Priest M."/>
            <person name="Raghuraman S."/>
            <person name="Rege F."/>
            <person name="Reyes R."/>
            <person name="Rise C."/>
            <person name="Rogov P."/>
            <person name="Ross K."/>
            <person name="Ryan E."/>
            <person name="Settipalli S."/>
            <person name="Shea T."/>
            <person name="Sherpa N."/>
            <person name="Shi L."/>
            <person name="Shih D."/>
            <person name="Sparrow T."/>
            <person name="Spaulding J."/>
            <person name="Stalker J."/>
            <person name="Stange-Thomann N."/>
            <person name="Stavropoulos S."/>
            <person name="Stone C."/>
            <person name="Strader C."/>
            <person name="Tesfaye S."/>
            <person name="Thomson T."/>
            <person name="Thoulutsang Y."/>
            <person name="Thoulutsang D."/>
            <person name="Topham K."/>
            <person name="Topping I."/>
            <person name="Tsamla T."/>
            <person name="Vassiliev H."/>
            <person name="Vo A."/>
            <person name="Wangchuk T."/>
            <person name="Wangdi T."/>
            <person name="Weiand M."/>
            <person name="Wilkinson J."/>
            <person name="Wilson A."/>
            <person name="Yadav S."/>
            <person name="Young G."/>
            <person name="Yu Q."/>
            <person name="Zembek L."/>
            <person name="Zhong D."/>
            <person name="Zimmer A."/>
            <person name="Zwirko Z."/>
            <person name="Jaffe D.B."/>
            <person name="Alvarez P."/>
            <person name="Brockman W."/>
            <person name="Butler J."/>
            <person name="Chin C."/>
            <person name="Gnerre S."/>
            <person name="Grabherr M."/>
            <person name="Kleber M."/>
            <person name="Mauceli E."/>
            <person name="MacCallum I."/>
        </authorList>
    </citation>
    <scope>NUCLEOTIDE SEQUENCE [LARGE SCALE GENOMIC DNA]</scope>
    <source>
        <strain evidence="14 15">TSC#14021-0224.01</strain>
    </source>
</reference>
<gene>
    <name evidence="14" type="primary">Dere\GG16771</name>
    <name evidence="14" type="ORF">Dere_GG16771</name>
</gene>
<dbReference type="InterPro" id="IPR013783">
    <property type="entry name" value="Ig-like_fold"/>
</dbReference>
<evidence type="ECO:0000256" key="6">
    <source>
        <dbReference type="ARBA" id="ARBA00022989"/>
    </source>
</evidence>